<reference evidence="2 3" key="1">
    <citation type="submission" date="2015-11" db="EMBL/GenBank/DDBJ databases">
        <title>Genomic analysis of 38 Legionella species identifies large and diverse effector repertoires.</title>
        <authorList>
            <person name="Burstein D."/>
            <person name="Amaro F."/>
            <person name="Zusman T."/>
            <person name="Lifshitz Z."/>
            <person name="Cohen O."/>
            <person name="Gilbert J.A."/>
            <person name="Pupko T."/>
            <person name="Shuman H.A."/>
            <person name="Segal G."/>
        </authorList>
    </citation>
    <scope>NUCLEOTIDE SEQUENCE [LARGE SCALE GENOMIC DNA]</scope>
    <source>
        <strain evidence="2 3">WIGA</strain>
    </source>
</reference>
<keyword evidence="3" id="KW-1185">Reference proteome</keyword>
<sequence length="303" mass="35038">MKKYLAILVVLKELLEIITLPFLKIKVFILEAKLKKAEKNILQHNRELEAEYGTSDPQELSVLLAQHEAELSELQVKLEKAEQVVEHHDKKLEIANKTYEDQYISYSQYLSSLLEQLSAVGNEKANLEESHGILAMEFFDQYRENLDMIEDTSLKSVYEELSPEERAFWKKRCNDLQLLSDKTLAILKKISSPEALHSLETANANWNKTIAPLIKNKLHAKIKFEGKIPPNMLDELRSNEPGNELLREIVKNNPDLLKDCINQQYGNNLSDLVTCDTYIQQYLDKMPEDFQVALKNYREALMS</sequence>
<evidence type="ECO:0000313" key="3">
    <source>
        <dbReference type="Proteomes" id="UP000054695"/>
    </source>
</evidence>
<proteinExistence type="predicted"/>
<dbReference type="RefSeq" id="WP_058459650.1">
    <property type="nucleotide sequence ID" value="NZ_CAAAIY010000010.1"/>
</dbReference>
<dbReference type="EMBL" id="LNXU01000019">
    <property type="protein sequence ID" value="KTC73375.1"/>
    <property type="molecule type" value="Genomic_DNA"/>
</dbReference>
<dbReference type="Proteomes" id="UP000054695">
    <property type="component" value="Unassembled WGS sequence"/>
</dbReference>
<evidence type="ECO:0000256" key="1">
    <source>
        <dbReference type="SAM" id="Coils"/>
    </source>
</evidence>
<evidence type="ECO:0000313" key="2">
    <source>
        <dbReference type="EMBL" id="KTC73375.1"/>
    </source>
</evidence>
<dbReference type="AlphaFoldDB" id="A0A0W0RQM1"/>
<keyword evidence="1" id="KW-0175">Coiled coil</keyword>
<gene>
    <name evidence="2" type="ORF">Lboz_2021</name>
</gene>
<feature type="coiled-coil region" evidence="1">
    <location>
        <begin position="27"/>
        <end position="130"/>
    </location>
</feature>
<protein>
    <submittedName>
        <fullName evidence="2">Uncharacterized protein</fullName>
    </submittedName>
</protein>
<name>A0A0W0RQM1_LEGBO</name>
<organism evidence="2 3">
    <name type="scientific">Legionella bozemanae</name>
    <name type="common">Fluoribacter bozemanae</name>
    <dbReference type="NCBI Taxonomy" id="447"/>
    <lineage>
        <taxon>Bacteria</taxon>
        <taxon>Pseudomonadati</taxon>
        <taxon>Pseudomonadota</taxon>
        <taxon>Gammaproteobacteria</taxon>
        <taxon>Legionellales</taxon>
        <taxon>Legionellaceae</taxon>
        <taxon>Legionella</taxon>
    </lineage>
</organism>
<comment type="caution">
    <text evidence="2">The sequence shown here is derived from an EMBL/GenBank/DDBJ whole genome shotgun (WGS) entry which is preliminary data.</text>
</comment>
<dbReference type="PATRIC" id="fig|447.4.peg.2150"/>
<accession>A0A0W0RQM1</accession>